<sequence length="385" mass="45607">MPPKKKNDKGKKKEEKVEPYNVEVMSIAELKEYVNMLERDIETLRNYVTFHQKSENKLTDVNLRRQEELKQKEKQILAKDIEMGKLAMSVQNKVKEKREWPKYDEFVNEQRVDHLASQTAVELEKGVQHHQDKKRQLNAKMTEKETELEAEGKKIRMGRMAAMQKNSKKLKDMDRHERDLLEKSIKAFVAMLEEGSQMNRLALKNIHTEALGNRRSIEEQFRTDCNSYREKLHEYYKQITRKDLNVIKEIENKLKTLEKDIQAKQLQLQEIQKQNALLKADSYQKSSNRYKFFRSKTNSNTKMKIQKNAEISQLQKENALLLEQIQNIEEEIVQLRRNFTQSLYKVRQSAEMKTIFLEKKLQSALKSVEVTAENNLSFKSNDLPK</sequence>
<accession>A0A8X6YP38</accession>
<evidence type="ECO:0000256" key="2">
    <source>
        <dbReference type="SAM" id="MobiDB-lite"/>
    </source>
</evidence>
<dbReference type="OrthoDB" id="6430682at2759"/>
<feature type="region of interest" description="Disordered" evidence="2">
    <location>
        <begin position="123"/>
        <end position="150"/>
    </location>
</feature>
<proteinExistence type="predicted"/>
<evidence type="ECO:0000256" key="1">
    <source>
        <dbReference type="SAM" id="Coils"/>
    </source>
</evidence>
<gene>
    <name evidence="4" type="primary">AVEN_50105_1</name>
    <name evidence="4" type="ORF">TNIN_49341</name>
</gene>
<comment type="caution">
    <text evidence="4">The sequence shown here is derived from an EMBL/GenBank/DDBJ whole genome shotgun (WGS) entry which is preliminary data.</text>
</comment>
<feature type="domain" description="Growth arrest-specific protein 8" evidence="3">
    <location>
        <begin position="231"/>
        <end position="370"/>
    </location>
</feature>
<evidence type="ECO:0000313" key="5">
    <source>
        <dbReference type="Proteomes" id="UP000886998"/>
    </source>
</evidence>
<dbReference type="EMBL" id="BMAV01021410">
    <property type="protein sequence ID" value="GFY75462.1"/>
    <property type="molecule type" value="Genomic_DNA"/>
</dbReference>
<reference evidence="4" key="1">
    <citation type="submission" date="2020-08" db="EMBL/GenBank/DDBJ databases">
        <title>Multicomponent nature underlies the extraordinary mechanical properties of spider dragline silk.</title>
        <authorList>
            <person name="Kono N."/>
            <person name="Nakamura H."/>
            <person name="Mori M."/>
            <person name="Yoshida Y."/>
            <person name="Ohtoshi R."/>
            <person name="Malay A.D."/>
            <person name="Moran D.A.P."/>
            <person name="Tomita M."/>
            <person name="Numata K."/>
            <person name="Arakawa K."/>
        </authorList>
    </citation>
    <scope>NUCLEOTIDE SEQUENCE</scope>
</reference>
<dbReference type="Proteomes" id="UP000886998">
    <property type="component" value="Unassembled WGS sequence"/>
</dbReference>
<dbReference type="InterPro" id="IPR025593">
    <property type="entry name" value="GAS8_dom"/>
</dbReference>
<evidence type="ECO:0000313" key="4">
    <source>
        <dbReference type="EMBL" id="GFY75462.1"/>
    </source>
</evidence>
<feature type="coiled-coil region" evidence="1">
    <location>
        <begin position="240"/>
        <end position="338"/>
    </location>
</feature>
<feature type="compositionally biased region" description="Basic and acidic residues" evidence="2">
    <location>
        <begin position="141"/>
        <end position="150"/>
    </location>
</feature>
<dbReference type="GO" id="GO:0048870">
    <property type="term" value="P:cell motility"/>
    <property type="evidence" value="ECO:0007669"/>
    <property type="project" value="InterPro"/>
</dbReference>
<keyword evidence="5" id="KW-1185">Reference proteome</keyword>
<name>A0A8X6YP38_9ARAC</name>
<keyword evidence="1" id="KW-0175">Coiled coil</keyword>
<evidence type="ECO:0000259" key="3">
    <source>
        <dbReference type="Pfam" id="PF13851"/>
    </source>
</evidence>
<organism evidence="4 5">
    <name type="scientific">Trichonephila inaurata madagascariensis</name>
    <dbReference type="NCBI Taxonomy" id="2747483"/>
    <lineage>
        <taxon>Eukaryota</taxon>
        <taxon>Metazoa</taxon>
        <taxon>Ecdysozoa</taxon>
        <taxon>Arthropoda</taxon>
        <taxon>Chelicerata</taxon>
        <taxon>Arachnida</taxon>
        <taxon>Araneae</taxon>
        <taxon>Araneomorphae</taxon>
        <taxon>Entelegynae</taxon>
        <taxon>Araneoidea</taxon>
        <taxon>Nephilidae</taxon>
        <taxon>Trichonephila</taxon>
        <taxon>Trichonephila inaurata</taxon>
    </lineage>
</organism>
<dbReference type="GO" id="GO:0031514">
    <property type="term" value="C:motile cilium"/>
    <property type="evidence" value="ECO:0007669"/>
    <property type="project" value="InterPro"/>
</dbReference>
<protein>
    <submittedName>
        <fullName evidence="4">GAS domain-containing protein</fullName>
    </submittedName>
</protein>
<dbReference type="Pfam" id="PF13851">
    <property type="entry name" value="GAS"/>
    <property type="match status" value="1"/>
</dbReference>
<dbReference type="AlphaFoldDB" id="A0A8X6YP38"/>